<accession>A0ABT5AUS3</accession>
<reference evidence="3 4" key="1">
    <citation type="submission" date="2023-01" db="EMBL/GenBank/DDBJ databases">
        <title>Genomes from the Australian National Cyanobacteria Reference Collection.</title>
        <authorList>
            <person name="Willis A."/>
            <person name="Lee E.M.F."/>
        </authorList>
    </citation>
    <scope>NUCLEOTIDE SEQUENCE [LARGE SCALE GENOMIC DNA]</scope>
    <source>
        <strain evidence="3 4">CS-1033</strain>
    </source>
</reference>
<keyword evidence="2" id="KW-0732">Signal</keyword>
<comment type="caution">
    <text evidence="3">The sequence shown here is derived from an EMBL/GenBank/DDBJ whole genome shotgun (WGS) entry which is preliminary data.</text>
</comment>
<evidence type="ECO:0000313" key="3">
    <source>
        <dbReference type="EMBL" id="MDB9540095.1"/>
    </source>
</evidence>
<feature type="chain" id="PRO_5045840290" evidence="2">
    <location>
        <begin position="33"/>
        <end position="93"/>
    </location>
</feature>
<organism evidence="3 4">
    <name type="scientific">Anabaenopsis arnoldii</name>
    <dbReference type="NCBI Taxonomy" id="2152938"/>
    <lineage>
        <taxon>Bacteria</taxon>
        <taxon>Bacillati</taxon>
        <taxon>Cyanobacteriota</taxon>
        <taxon>Cyanophyceae</taxon>
        <taxon>Nostocales</taxon>
        <taxon>Nodulariaceae</taxon>
        <taxon>Anabaenopsis</taxon>
    </lineage>
</organism>
<dbReference type="Proteomes" id="UP001212499">
    <property type="component" value="Unassembled WGS sequence"/>
</dbReference>
<evidence type="ECO:0000256" key="2">
    <source>
        <dbReference type="SAM" id="SignalP"/>
    </source>
</evidence>
<keyword evidence="4" id="KW-1185">Reference proteome</keyword>
<feature type="region of interest" description="Disordered" evidence="1">
    <location>
        <begin position="39"/>
        <end position="93"/>
    </location>
</feature>
<evidence type="ECO:0000313" key="4">
    <source>
        <dbReference type="Proteomes" id="UP001212499"/>
    </source>
</evidence>
<feature type="compositionally biased region" description="Basic and acidic residues" evidence="1">
    <location>
        <begin position="60"/>
        <end position="76"/>
    </location>
</feature>
<feature type="compositionally biased region" description="Polar residues" evidence="1">
    <location>
        <begin position="39"/>
        <end position="48"/>
    </location>
</feature>
<evidence type="ECO:0000256" key="1">
    <source>
        <dbReference type="SAM" id="MobiDB-lite"/>
    </source>
</evidence>
<dbReference type="RefSeq" id="WP_271733252.1">
    <property type="nucleotide sequence ID" value="NZ_JANQDP010000121.1"/>
</dbReference>
<feature type="signal peptide" evidence="2">
    <location>
        <begin position="1"/>
        <end position="32"/>
    </location>
</feature>
<sequence length="93" mass="10572">MKANKNVSFFKMLVNLVGVAGISALVSVPAFAFTNLNTSTTGTLHSQVQPPTDDTTTETPEQRQERERREQQETERQQQQQQEPQQQQQEPQT</sequence>
<proteinExistence type="predicted"/>
<dbReference type="EMBL" id="JAQMUH010000118">
    <property type="protein sequence ID" value="MDB9540095.1"/>
    <property type="molecule type" value="Genomic_DNA"/>
</dbReference>
<gene>
    <name evidence="3" type="ORF">PN457_10565</name>
</gene>
<feature type="compositionally biased region" description="Low complexity" evidence="1">
    <location>
        <begin position="77"/>
        <end position="93"/>
    </location>
</feature>
<name>A0ABT5AUS3_9CYAN</name>
<feature type="compositionally biased region" description="Low complexity" evidence="1">
    <location>
        <begin position="49"/>
        <end position="59"/>
    </location>
</feature>
<protein>
    <submittedName>
        <fullName evidence="3">Uncharacterized protein</fullName>
    </submittedName>
</protein>